<proteinExistence type="predicted"/>
<reference evidence="1" key="1">
    <citation type="journal article" date="2019" name="Sci. Rep.">
        <title>Draft genome of Tanacetum cinerariifolium, the natural source of mosquito coil.</title>
        <authorList>
            <person name="Yamashiro T."/>
            <person name="Shiraishi A."/>
            <person name="Satake H."/>
            <person name="Nakayama K."/>
        </authorList>
    </citation>
    <scope>NUCLEOTIDE SEQUENCE</scope>
</reference>
<name>A0A699IJM8_TANCI</name>
<gene>
    <name evidence="1" type="ORF">Tci_532231</name>
</gene>
<evidence type="ECO:0000313" key="1">
    <source>
        <dbReference type="EMBL" id="GEZ60258.1"/>
    </source>
</evidence>
<dbReference type="EMBL" id="BKCJ010299245">
    <property type="protein sequence ID" value="GEZ60258.1"/>
    <property type="molecule type" value="Genomic_DNA"/>
</dbReference>
<feature type="non-terminal residue" evidence="1">
    <location>
        <position position="1"/>
    </location>
</feature>
<protein>
    <submittedName>
        <fullName evidence="1">Uncharacterized protein</fullName>
    </submittedName>
</protein>
<dbReference type="AlphaFoldDB" id="A0A699IJM8"/>
<accession>A0A699IJM8</accession>
<organism evidence="1">
    <name type="scientific">Tanacetum cinerariifolium</name>
    <name type="common">Dalmatian daisy</name>
    <name type="synonym">Chrysanthemum cinerariifolium</name>
    <dbReference type="NCBI Taxonomy" id="118510"/>
    <lineage>
        <taxon>Eukaryota</taxon>
        <taxon>Viridiplantae</taxon>
        <taxon>Streptophyta</taxon>
        <taxon>Embryophyta</taxon>
        <taxon>Tracheophyta</taxon>
        <taxon>Spermatophyta</taxon>
        <taxon>Magnoliopsida</taxon>
        <taxon>eudicotyledons</taxon>
        <taxon>Gunneridae</taxon>
        <taxon>Pentapetalae</taxon>
        <taxon>asterids</taxon>
        <taxon>campanulids</taxon>
        <taxon>Asterales</taxon>
        <taxon>Asteraceae</taxon>
        <taxon>Asteroideae</taxon>
        <taxon>Anthemideae</taxon>
        <taxon>Anthemidinae</taxon>
        <taxon>Tanacetum</taxon>
    </lineage>
</organism>
<sequence>RPEPDIPLRANLGVLHKFSLSVDEIVTHWFTLIVLSALRRSSNENMMSLAILILRSILTDLQVTPTKPG</sequence>
<comment type="caution">
    <text evidence="1">The sequence shown here is derived from an EMBL/GenBank/DDBJ whole genome shotgun (WGS) entry which is preliminary data.</text>
</comment>